<keyword evidence="2" id="KW-0808">Transferase</keyword>
<dbReference type="OrthoDB" id="999287at2759"/>
<evidence type="ECO:0000259" key="1">
    <source>
        <dbReference type="Pfam" id="PF00078"/>
    </source>
</evidence>
<comment type="caution">
    <text evidence="2">The sequence shown here is derived from an EMBL/GenBank/DDBJ whole genome shotgun (WGS) entry which is preliminary data.</text>
</comment>
<dbReference type="SUPFAM" id="SSF56672">
    <property type="entry name" value="DNA/RNA polymerases"/>
    <property type="match status" value="1"/>
</dbReference>
<keyword evidence="2" id="KW-0548">Nucleotidyltransferase</keyword>
<accession>A0A5B6WMF7</accession>
<dbReference type="EMBL" id="SMMG02000002">
    <property type="protein sequence ID" value="KAA3483061.1"/>
    <property type="molecule type" value="Genomic_DNA"/>
</dbReference>
<feature type="domain" description="Reverse transcriptase" evidence="1">
    <location>
        <begin position="2"/>
        <end position="89"/>
    </location>
</feature>
<dbReference type="GO" id="GO:0003964">
    <property type="term" value="F:RNA-directed DNA polymerase activity"/>
    <property type="evidence" value="ECO:0007669"/>
    <property type="project" value="UniProtKB-KW"/>
</dbReference>
<protein>
    <submittedName>
        <fullName evidence="2">Reverse transcriptase</fullName>
    </submittedName>
</protein>
<dbReference type="InterPro" id="IPR000477">
    <property type="entry name" value="RT_dom"/>
</dbReference>
<dbReference type="Proteomes" id="UP000325315">
    <property type="component" value="Unassembled WGS sequence"/>
</dbReference>
<keyword evidence="2" id="KW-0695">RNA-directed DNA polymerase</keyword>
<keyword evidence="3" id="KW-1185">Reference proteome</keyword>
<dbReference type="AlphaFoldDB" id="A0A5B6WMF7"/>
<dbReference type="PANTHER" id="PTHR46890:SF48">
    <property type="entry name" value="RNA-DIRECTED DNA POLYMERASE"/>
    <property type="match status" value="1"/>
</dbReference>
<dbReference type="Pfam" id="PF00078">
    <property type="entry name" value="RVT_1"/>
    <property type="match status" value="1"/>
</dbReference>
<evidence type="ECO:0000313" key="2">
    <source>
        <dbReference type="EMBL" id="KAA3483061.1"/>
    </source>
</evidence>
<evidence type="ECO:0000313" key="3">
    <source>
        <dbReference type="Proteomes" id="UP000325315"/>
    </source>
</evidence>
<reference evidence="3" key="1">
    <citation type="journal article" date="2019" name="Plant Biotechnol. J.">
        <title>Genome sequencing of the Australian wild diploid species Gossypium australe highlights disease resistance and delayed gland morphogenesis.</title>
        <authorList>
            <person name="Cai Y."/>
            <person name="Cai X."/>
            <person name="Wang Q."/>
            <person name="Wang P."/>
            <person name="Zhang Y."/>
            <person name="Cai C."/>
            <person name="Xu Y."/>
            <person name="Wang K."/>
            <person name="Zhou Z."/>
            <person name="Wang C."/>
            <person name="Geng S."/>
            <person name="Li B."/>
            <person name="Dong Q."/>
            <person name="Hou Y."/>
            <person name="Wang H."/>
            <person name="Ai P."/>
            <person name="Liu Z."/>
            <person name="Yi F."/>
            <person name="Sun M."/>
            <person name="An G."/>
            <person name="Cheng J."/>
            <person name="Zhang Y."/>
            <person name="Shi Q."/>
            <person name="Xie Y."/>
            <person name="Shi X."/>
            <person name="Chang Y."/>
            <person name="Huang F."/>
            <person name="Chen Y."/>
            <person name="Hong S."/>
            <person name="Mi L."/>
            <person name="Sun Q."/>
            <person name="Zhang L."/>
            <person name="Zhou B."/>
            <person name="Peng R."/>
            <person name="Zhang X."/>
            <person name="Liu F."/>
        </authorList>
    </citation>
    <scope>NUCLEOTIDE SEQUENCE [LARGE SCALE GENOMIC DNA]</scope>
    <source>
        <strain evidence="3">cv. PA1801</strain>
    </source>
</reference>
<proteinExistence type="predicted"/>
<dbReference type="InterPro" id="IPR043502">
    <property type="entry name" value="DNA/RNA_pol_sf"/>
</dbReference>
<dbReference type="PANTHER" id="PTHR46890">
    <property type="entry name" value="NON-LTR RETROLELEMENT REVERSE TRANSCRIPTASE-LIKE PROTEIN-RELATED"/>
    <property type="match status" value="1"/>
</dbReference>
<name>A0A5B6WMF7_9ROSI</name>
<sequence>MALKQDMSKAYDKVKWAFLQDMMLRMGFESSWVDFIMQCVSTTSYSISINGERGSLFKLERGLRQGDPLSPYLFLICSEGLSSLMRLTKEEDGTIFFGETTEISVNVLEEILKEYEVRYGQCVNFDKSLLFFSSNVTEMLSKECHKG</sequence>
<dbReference type="InterPro" id="IPR052343">
    <property type="entry name" value="Retrotransposon-Effector_Assoc"/>
</dbReference>
<gene>
    <name evidence="2" type="ORF">EPI10_005259</name>
</gene>
<organism evidence="2 3">
    <name type="scientific">Gossypium australe</name>
    <dbReference type="NCBI Taxonomy" id="47621"/>
    <lineage>
        <taxon>Eukaryota</taxon>
        <taxon>Viridiplantae</taxon>
        <taxon>Streptophyta</taxon>
        <taxon>Embryophyta</taxon>
        <taxon>Tracheophyta</taxon>
        <taxon>Spermatophyta</taxon>
        <taxon>Magnoliopsida</taxon>
        <taxon>eudicotyledons</taxon>
        <taxon>Gunneridae</taxon>
        <taxon>Pentapetalae</taxon>
        <taxon>rosids</taxon>
        <taxon>malvids</taxon>
        <taxon>Malvales</taxon>
        <taxon>Malvaceae</taxon>
        <taxon>Malvoideae</taxon>
        <taxon>Gossypium</taxon>
    </lineage>
</organism>